<dbReference type="eggNOG" id="ENOG502S952">
    <property type="taxonomic scope" value="Eukaryota"/>
</dbReference>
<dbReference type="Proteomes" id="UP000007796">
    <property type="component" value="Unassembled WGS sequence"/>
</dbReference>
<dbReference type="RefSeq" id="XP_014173286.1">
    <property type="nucleotide sequence ID" value="XM_014317811.1"/>
</dbReference>
<reference evidence="1 2" key="1">
    <citation type="journal article" date="2011" name="Proc. Natl. Acad. Sci. U.S.A.">
        <title>Genome and transcriptome analyses of the mountain pine beetle-fungal symbiont Grosmannia clavigera, a lodgepole pine pathogen.</title>
        <authorList>
            <person name="DiGuistini S."/>
            <person name="Wang Y."/>
            <person name="Liao N.Y."/>
            <person name="Taylor G."/>
            <person name="Tanguay P."/>
            <person name="Feau N."/>
            <person name="Henrissat B."/>
            <person name="Chan S.K."/>
            <person name="Hesse-Orce U."/>
            <person name="Alamouti S.M."/>
            <person name="Tsui C.K.M."/>
            <person name="Docking R.T."/>
            <person name="Levasseur A."/>
            <person name="Haridas S."/>
            <person name="Robertson G."/>
            <person name="Birol I."/>
            <person name="Holt R.A."/>
            <person name="Marra M.A."/>
            <person name="Hamelin R.C."/>
            <person name="Hirst M."/>
            <person name="Jones S.J.M."/>
            <person name="Bohlmann J."/>
            <person name="Breuil C."/>
        </authorList>
    </citation>
    <scope>NUCLEOTIDE SEQUENCE [LARGE SCALE GENOMIC DNA]</scope>
    <source>
        <strain evidence="2">kw1407 / UAMH 11150</strain>
    </source>
</reference>
<dbReference type="AlphaFoldDB" id="F0XDT4"/>
<protein>
    <recommendedName>
        <fullName evidence="3">F-box domain containing protein</fullName>
    </recommendedName>
</protein>
<keyword evidence="2" id="KW-1185">Reference proteome</keyword>
<proteinExistence type="predicted"/>
<evidence type="ECO:0000313" key="1">
    <source>
        <dbReference type="EMBL" id="EFX03804.1"/>
    </source>
</evidence>
<sequence length="421" mass="48355">MSHETYSFFAPRLHERDPQASNHRFTLTTGTGSRLIRLLAVPVMPHAEKRQVDAPVPTSLASHDLSTISRLPYELHCLVFSHLDDVADIVCLGLVNQYFWQIGRQYMHKHYMGFFGRWAHTNIICTSQNLDPSEYPDMFPEAEIKRLLERPSHDYSQAYHNASFPEVPYYPAKQMYKPDGTQIIMCSGHTGDTDDEDDGFDTDEELPFEFRESLRCGLKRDRDISFLRYKAQHLIERLRGRGLESDCAFVRMQSELLISEELYFPQDQPWILRNWTAKQIVRSDAIALAPWLIHGPCTHAIGLGEAVLTRICWVSASRLAVLDDSKKADKLERQLARGAWAGHRFDIVLRAQHEQQTGGVGWSDVSEEVAKEDAEVWKVVYGSDWRTKLRDWQAEAQFSDDENWDSKGGPSPECGNCRFYG</sequence>
<dbReference type="OrthoDB" id="2588098at2759"/>
<dbReference type="HOGENOM" id="CLU_044126_0_0_1"/>
<dbReference type="SUPFAM" id="SSF81383">
    <property type="entry name" value="F-box domain"/>
    <property type="match status" value="1"/>
</dbReference>
<dbReference type="InterPro" id="IPR036047">
    <property type="entry name" value="F-box-like_dom_sf"/>
</dbReference>
<dbReference type="CDD" id="cd09917">
    <property type="entry name" value="F-box_SF"/>
    <property type="match status" value="1"/>
</dbReference>
<name>F0XDT4_GROCL</name>
<dbReference type="GeneID" id="25980851"/>
<accession>F0XDT4</accession>
<gene>
    <name evidence="1" type="ORF">CMQ_732</name>
</gene>
<evidence type="ECO:0000313" key="2">
    <source>
        <dbReference type="Proteomes" id="UP000007796"/>
    </source>
</evidence>
<dbReference type="EMBL" id="GL629765">
    <property type="protein sequence ID" value="EFX03804.1"/>
    <property type="molecule type" value="Genomic_DNA"/>
</dbReference>
<organism evidence="2">
    <name type="scientific">Grosmannia clavigera (strain kw1407 / UAMH 11150)</name>
    <name type="common">Blue stain fungus</name>
    <name type="synonym">Graphiocladiella clavigera</name>
    <dbReference type="NCBI Taxonomy" id="655863"/>
    <lineage>
        <taxon>Eukaryota</taxon>
        <taxon>Fungi</taxon>
        <taxon>Dikarya</taxon>
        <taxon>Ascomycota</taxon>
        <taxon>Pezizomycotina</taxon>
        <taxon>Sordariomycetes</taxon>
        <taxon>Sordariomycetidae</taxon>
        <taxon>Ophiostomatales</taxon>
        <taxon>Ophiostomataceae</taxon>
        <taxon>Leptographium</taxon>
    </lineage>
</organism>
<dbReference type="InParanoid" id="F0XDT4"/>
<evidence type="ECO:0008006" key="3">
    <source>
        <dbReference type="Google" id="ProtNLM"/>
    </source>
</evidence>